<gene>
    <name evidence="9" type="ORF">DIY07_09855</name>
</gene>
<keyword evidence="5" id="KW-0378">Hydrolase</keyword>
<comment type="caution">
    <text evidence="9">The sequence shown here is derived from an EMBL/GenBank/DDBJ whole genome shotgun (WGS) entry which is preliminary data.</text>
</comment>
<dbReference type="SUPFAM" id="SSF53187">
    <property type="entry name" value="Zn-dependent exopeptidases"/>
    <property type="match status" value="1"/>
</dbReference>
<comment type="similarity">
    <text evidence="2">Belongs to the peptidase M20A family.</text>
</comment>
<dbReference type="InterPro" id="IPR002933">
    <property type="entry name" value="Peptidase_M20"/>
</dbReference>
<dbReference type="AlphaFoldDB" id="A0A1J0N1F0"/>
<dbReference type="GO" id="GO:0008270">
    <property type="term" value="F:zinc ion binding"/>
    <property type="evidence" value="ECO:0007669"/>
    <property type="project" value="InterPro"/>
</dbReference>
<sequence>MTENWYQEVLLRKEDLLADVERLLVIPSVREDHLASKECPVGPGPKQALDEFLKMSEEAGFAQESFGNIVAHLDWGQGEDLFGVMGHLDVVPVGDGWESDPFTPTYRDGKLFARGALDDKGPLVAAFFAMKLLKEKGFIPKKKVRLIVGTDEESDWKCLNYYQSICPIPKIGFVPDAYFPIVNGEKGNGSVVFEWQCQKDEKAAVTLESFEAGQRENMVADRAEAEISGQGLAAIARSFEDFVASYDFLQGQVSWSQNKLILQLKGKSAHGSKPEAGHNAATYLAAFLSGYSFWGPYAQEFLTVLGKDLHLDYFGQGFGLAYSDPQMGQMTLNPGIISYKAQDVAHIRINLRYPKGFDVSVARDLLVKGYSTSLCNVFIEEKQKPHYVSEEHPMVQSLLKIYHEQTKLPAYERVIGGATYARLMPEGVAFGALFPEAVDTMHQANEHIVVEDLLKATAMYARAFVDLVC</sequence>
<reference evidence="9 10" key="1">
    <citation type="submission" date="2018-06" db="EMBL/GenBank/DDBJ databases">
        <title>Mutators as drivers of adaptation in pathogenic bacteria and a risk factor for host jumps and vaccine escape.</title>
        <authorList>
            <person name="Barnes A.C."/>
            <person name="Silayeva O."/>
        </authorList>
    </citation>
    <scope>NUCLEOTIDE SEQUENCE [LARGE SCALE GENOMIC DNA]</scope>
    <source>
        <strain evidence="9 10">QMA0445</strain>
    </source>
</reference>
<dbReference type="InterPro" id="IPR050072">
    <property type="entry name" value="Peptidase_M20A"/>
</dbReference>
<dbReference type="eggNOG" id="COG0624">
    <property type="taxonomic scope" value="Bacteria"/>
</dbReference>
<organism evidence="9 10">
    <name type="scientific">Streptococcus iniae</name>
    <name type="common">Streptococcus shiloi</name>
    <dbReference type="NCBI Taxonomy" id="1346"/>
    <lineage>
        <taxon>Bacteria</taxon>
        <taxon>Bacillati</taxon>
        <taxon>Bacillota</taxon>
        <taxon>Bacilli</taxon>
        <taxon>Lactobacillales</taxon>
        <taxon>Streptococcaceae</taxon>
        <taxon>Streptococcus</taxon>
    </lineage>
</organism>
<dbReference type="KEGG" id="siz:SI82_09580"/>
<keyword evidence="4" id="KW-0479">Metal-binding</keyword>
<evidence type="ECO:0000256" key="2">
    <source>
        <dbReference type="ARBA" id="ARBA00006247"/>
    </source>
</evidence>
<proteinExistence type="inferred from homology"/>
<dbReference type="InterPro" id="IPR010964">
    <property type="entry name" value="M20A_pepV-rel"/>
</dbReference>
<comment type="cofactor">
    <cofactor evidence="1">
        <name>Zn(2+)</name>
        <dbReference type="ChEBI" id="CHEBI:29105"/>
    </cofactor>
</comment>
<dbReference type="STRING" id="1346.BMF34_09605"/>
<dbReference type="GO" id="GO:0006508">
    <property type="term" value="P:proteolysis"/>
    <property type="evidence" value="ECO:0007669"/>
    <property type="project" value="UniProtKB-KW"/>
</dbReference>
<dbReference type="Gene3D" id="3.30.70.360">
    <property type="match status" value="2"/>
</dbReference>
<evidence type="ECO:0000256" key="3">
    <source>
        <dbReference type="ARBA" id="ARBA00022670"/>
    </source>
</evidence>
<dbReference type="NCBIfam" id="TIGR01887">
    <property type="entry name" value="dipeptidaselike"/>
    <property type="match status" value="1"/>
</dbReference>
<evidence type="ECO:0000256" key="8">
    <source>
        <dbReference type="ARBA" id="ARBA00023049"/>
    </source>
</evidence>
<keyword evidence="7" id="KW-0224">Dipeptidase</keyword>
<dbReference type="EMBL" id="QLQD01000083">
    <property type="protein sequence ID" value="RLU54761.1"/>
    <property type="molecule type" value="Genomic_DNA"/>
</dbReference>
<evidence type="ECO:0000313" key="10">
    <source>
        <dbReference type="Proteomes" id="UP000269148"/>
    </source>
</evidence>
<evidence type="ECO:0000256" key="7">
    <source>
        <dbReference type="ARBA" id="ARBA00022997"/>
    </source>
</evidence>
<keyword evidence="6" id="KW-0862">Zinc</keyword>
<dbReference type="GO" id="GO:0008777">
    <property type="term" value="F:acetylornithine deacetylase activity"/>
    <property type="evidence" value="ECO:0007669"/>
    <property type="project" value="TreeGrafter"/>
</dbReference>
<evidence type="ECO:0000256" key="6">
    <source>
        <dbReference type="ARBA" id="ARBA00022833"/>
    </source>
</evidence>
<keyword evidence="8" id="KW-0482">Metalloprotease</keyword>
<dbReference type="SUPFAM" id="SSF55031">
    <property type="entry name" value="Bacterial exopeptidase dimerisation domain"/>
    <property type="match status" value="1"/>
</dbReference>
<dbReference type="InterPro" id="IPR036264">
    <property type="entry name" value="Bact_exopeptidase_dim_dom"/>
</dbReference>
<dbReference type="NCBIfam" id="NF005591">
    <property type="entry name" value="PRK07318.1"/>
    <property type="match status" value="1"/>
</dbReference>
<dbReference type="GO" id="GO:0016805">
    <property type="term" value="F:dipeptidase activity"/>
    <property type="evidence" value="ECO:0007669"/>
    <property type="project" value="UniProtKB-KW"/>
</dbReference>
<dbReference type="GO" id="GO:0008237">
    <property type="term" value="F:metallopeptidase activity"/>
    <property type="evidence" value="ECO:0007669"/>
    <property type="project" value="UniProtKB-KW"/>
</dbReference>
<evidence type="ECO:0000313" key="9">
    <source>
        <dbReference type="EMBL" id="RLU54761.1"/>
    </source>
</evidence>
<dbReference type="PANTHER" id="PTHR43808:SF31">
    <property type="entry name" value="N-ACETYL-L-CITRULLINE DEACETYLASE"/>
    <property type="match status" value="1"/>
</dbReference>
<dbReference type="Proteomes" id="UP000269148">
    <property type="component" value="Unassembled WGS sequence"/>
</dbReference>
<evidence type="ECO:0000256" key="1">
    <source>
        <dbReference type="ARBA" id="ARBA00001947"/>
    </source>
</evidence>
<dbReference type="GO" id="GO:0006526">
    <property type="term" value="P:L-arginine biosynthetic process"/>
    <property type="evidence" value="ECO:0007669"/>
    <property type="project" value="TreeGrafter"/>
</dbReference>
<dbReference type="OrthoDB" id="9761532at2"/>
<name>A0A1J0N1F0_STRIN</name>
<dbReference type="Gene3D" id="3.40.630.10">
    <property type="entry name" value="Zn peptidases"/>
    <property type="match status" value="1"/>
</dbReference>
<evidence type="ECO:0000256" key="5">
    <source>
        <dbReference type="ARBA" id="ARBA00022801"/>
    </source>
</evidence>
<keyword evidence="3" id="KW-0645">Protease</keyword>
<dbReference type="PANTHER" id="PTHR43808">
    <property type="entry name" value="ACETYLORNITHINE DEACETYLASE"/>
    <property type="match status" value="1"/>
</dbReference>
<dbReference type="SMR" id="A0A1J0N1F0"/>
<dbReference type="Pfam" id="PF01546">
    <property type="entry name" value="Peptidase_M20"/>
    <property type="match status" value="1"/>
</dbReference>
<dbReference type="GeneID" id="35765153"/>
<dbReference type="RefSeq" id="WP_003100331.1">
    <property type="nucleotide sequence ID" value="NZ_CP010783.1"/>
</dbReference>
<evidence type="ECO:0000256" key="4">
    <source>
        <dbReference type="ARBA" id="ARBA00022723"/>
    </source>
</evidence>
<accession>A0A1J0N1F0</accession>
<protein>
    <submittedName>
        <fullName evidence="9">Dipeptidase PepV</fullName>
    </submittedName>
</protein>